<dbReference type="FunCoup" id="A0A1Y2FJJ0">
    <property type="interactions" value="160"/>
</dbReference>
<keyword evidence="5" id="KW-1015">Disulfide bond</keyword>
<keyword evidence="6" id="KW-0676">Redox-active center</keyword>
<dbReference type="InterPro" id="IPR002109">
    <property type="entry name" value="Glutaredoxin"/>
</dbReference>
<gene>
    <name evidence="9" type="ORF">BCR35DRAFT_303186</name>
</gene>
<dbReference type="GO" id="GO:0034599">
    <property type="term" value="P:cellular response to oxidative stress"/>
    <property type="evidence" value="ECO:0007669"/>
    <property type="project" value="TreeGrafter"/>
</dbReference>
<dbReference type="PROSITE" id="PS51354">
    <property type="entry name" value="GLUTAREDOXIN_2"/>
    <property type="match status" value="1"/>
</dbReference>
<dbReference type="PANTHER" id="PTHR45694:SF18">
    <property type="entry name" value="GLUTAREDOXIN-1-RELATED"/>
    <property type="match status" value="1"/>
</dbReference>
<dbReference type="InterPro" id="IPR011899">
    <property type="entry name" value="Glutaredoxin_euk/vir"/>
</dbReference>
<dbReference type="SUPFAM" id="SSF52833">
    <property type="entry name" value="Thioredoxin-like"/>
    <property type="match status" value="1"/>
</dbReference>
<dbReference type="EC" id="1.11.1.9" evidence="2"/>
<dbReference type="EMBL" id="MCGR01000018">
    <property type="protein sequence ID" value="ORY84123.1"/>
    <property type="molecule type" value="Genomic_DNA"/>
</dbReference>
<keyword evidence="10" id="KW-1185">Reference proteome</keyword>
<evidence type="ECO:0000256" key="5">
    <source>
        <dbReference type="ARBA" id="ARBA00023157"/>
    </source>
</evidence>
<organism evidence="9 10">
    <name type="scientific">Leucosporidium creatinivorum</name>
    <dbReference type="NCBI Taxonomy" id="106004"/>
    <lineage>
        <taxon>Eukaryota</taxon>
        <taxon>Fungi</taxon>
        <taxon>Dikarya</taxon>
        <taxon>Basidiomycota</taxon>
        <taxon>Pucciniomycotina</taxon>
        <taxon>Microbotryomycetes</taxon>
        <taxon>Leucosporidiales</taxon>
        <taxon>Leucosporidium</taxon>
    </lineage>
</organism>
<dbReference type="PANTHER" id="PTHR45694">
    <property type="entry name" value="GLUTAREDOXIN 2"/>
    <property type="match status" value="1"/>
</dbReference>
<dbReference type="GO" id="GO:0005737">
    <property type="term" value="C:cytoplasm"/>
    <property type="evidence" value="ECO:0007669"/>
    <property type="project" value="TreeGrafter"/>
</dbReference>
<name>A0A1Y2FJJ0_9BASI</name>
<dbReference type="GO" id="GO:0004364">
    <property type="term" value="F:glutathione transferase activity"/>
    <property type="evidence" value="ECO:0007669"/>
    <property type="project" value="UniProtKB-EC"/>
</dbReference>
<comment type="catalytic activity">
    <reaction evidence="7">
        <text>1-chloro-2,4-dinitrobenzene + glutathione = 2,4-dinitrophenyl-S-glutathione + chloride + H(+)</text>
        <dbReference type="Rhea" id="RHEA:51220"/>
        <dbReference type="ChEBI" id="CHEBI:15378"/>
        <dbReference type="ChEBI" id="CHEBI:17996"/>
        <dbReference type="ChEBI" id="CHEBI:34718"/>
        <dbReference type="ChEBI" id="CHEBI:57925"/>
        <dbReference type="ChEBI" id="CHEBI:133977"/>
        <dbReference type="EC" id="2.5.1.18"/>
    </reaction>
</comment>
<protein>
    <recommendedName>
        <fullName evidence="2">glutathione peroxidase</fullName>
        <ecNumber evidence="2">1.11.1.9</ecNumber>
    </recommendedName>
</protein>
<dbReference type="CDD" id="cd03419">
    <property type="entry name" value="GRX_GRXh_1_2_like"/>
    <property type="match status" value="1"/>
</dbReference>
<evidence type="ECO:0000259" key="8">
    <source>
        <dbReference type="Pfam" id="PF00462"/>
    </source>
</evidence>
<sequence length="170" mass="18569">MVSRRRVLLLFSFVSLALILASLAVLRPSVYRSTLRSALSHNSTRLKFNSSRPISSSAASLFNQSSTAKMSAKSSVESLIAENHIAVFSKSYCPYCKKTKDLLASLGEKYAVVELDQIEDGSDWQAYLGDKTGQRTVPSVFINQQHIGGNSDLQAKHASGELKKLLGAKM</sequence>
<evidence type="ECO:0000256" key="6">
    <source>
        <dbReference type="ARBA" id="ARBA00023284"/>
    </source>
</evidence>
<dbReference type="Gene3D" id="3.40.30.10">
    <property type="entry name" value="Glutaredoxin"/>
    <property type="match status" value="1"/>
</dbReference>
<proteinExistence type="predicted"/>
<reference evidence="9 10" key="1">
    <citation type="submission" date="2016-07" db="EMBL/GenBank/DDBJ databases">
        <title>Pervasive Adenine N6-methylation of Active Genes in Fungi.</title>
        <authorList>
            <consortium name="DOE Joint Genome Institute"/>
            <person name="Mondo S.J."/>
            <person name="Dannebaum R.O."/>
            <person name="Kuo R.C."/>
            <person name="Labutti K."/>
            <person name="Haridas S."/>
            <person name="Kuo A."/>
            <person name="Salamov A."/>
            <person name="Ahrendt S.R."/>
            <person name="Lipzen A."/>
            <person name="Sullivan W."/>
            <person name="Andreopoulos W.B."/>
            <person name="Clum A."/>
            <person name="Lindquist E."/>
            <person name="Daum C."/>
            <person name="Ramamoorthy G.K."/>
            <person name="Gryganskyi A."/>
            <person name="Culley D."/>
            <person name="Magnuson J.K."/>
            <person name="James T.Y."/>
            <person name="O'Malley M.A."/>
            <person name="Stajich J.E."/>
            <person name="Spatafora J.W."/>
            <person name="Visel A."/>
            <person name="Grigoriev I.V."/>
        </authorList>
    </citation>
    <scope>NUCLEOTIDE SEQUENCE [LARGE SCALE GENOMIC DNA]</scope>
    <source>
        <strain evidence="9 10">62-1032</strain>
    </source>
</reference>
<dbReference type="InterPro" id="IPR036249">
    <property type="entry name" value="Thioredoxin-like_sf"/>
</dbReference>
<keyword evidence="3" id="KW-0813">Transport</keyword>
<evidence type="ECO:0000256" key="2">
    <source>
        <dbReference type="ARBA" id="ARBA00012310"/>
    </source>
</evidence>
<keyword evidence="4" id="KW-0249">Electron transport</keyword>
<dbReference type="AlphaFoldDB" id="A0A1Y2FJJ0"/>
<dbReference type="OrthoDB" id="418495at2759"/>
<dbReference type="InParanoid" id="A0A1Y2FJJ0"/>
<evidence type="ECO:0000256" key="3">
    <source>
        <dbReference type="ARBA" id="ARBA00022448"/>
    </source>
</evidence>
<dbReference type="NCBIfam" id="TIGR02180">
    <property type="entry name" value="GRX_euk"/>
    <property type="match status" value="1"/>
</dbReference>
<dbReference type="GO" id="GO:0004602">
    <property type="term" value="F:glutathione peroxidase activity"/>
    <property type="evidence" value="ECO:0007669"/>
    <property type="project" value="UniProtKB-EC"/>
</dbReference>
<dbReference type="PRINTS" id="PR00160">
    <property type="entry name" value="GLUTAREDOXIN"/>
</dbReference>
<dbReference type="PROSITE" id="PS00195">
    <property type="entry name" value="GLUTAREDOXIN_1"/>
    <property type="match status" value="1"/>
</dbReference>
<dbReference type="InterPro" id="IPR014025">
    <property type="entry name" value="Glutaredoxin_subgr"/>
</dbReference>
<evidence type="ECO:0000313" key="10">
    <source>
        <dbReference type="Proteomes" id="UP000193467"/>
    </source>
</evidence>
<comment type="catalytic activity">
    <reaction evidence="1">
        <text>2 glutathione + H2O2 = glutathione disulfide + 2 H2O</text>
        <dbReference type="Rhea" id="RHEA:16833"/>
        <dbReference type="ChEBI" id="CHEBI:15377"/>
        <dbReference type="ChEBI" id="CHEBI:16240"/>
        <dbReference type="ChEBI" id="CHEBI:57925"/>
        <dbReference type="ChEBI" id="CHEBI:58297"/>
        <dbReference type="EC" id="1.11.1.9"/>
    </reaction>
</comment>
<dbReference type="STRING" id="106004.A0A1Y2FJJ0"/>
<dbReference type="InterPro" id="IPR011767">
    <property type="entry name" value="GLR_AS"/>
</dbReference>
<feature type="domain" description="Glutaredoxin" evidence="8">
    <location>
        <begin position="85"/>
        <end position="147"/>
    </location>
</feature>
<evidence type="ECO:0000256" key="7">
    <source>
        <dbReference type="ARBA" id="ARBA00035808"/>
    </source>
</evidence>
<dbReference type="Pfam" id="PF00462">
    <property type="entry name" value="Glutaredoxin"/>
    <property type="match status" value="1"/>
</dbReference>
<dbReference type="GO" id="GO:0015038">
    <property type="term" value="F:glutathione disulfide oxidoreductase activity"/>
    <property type="evidence" value="ECO:0007669"/>
    <property type="project" value="TreeGrafter"/>
</dbReference>
<dbReference type="FunFam" id="3.40.30.10:FF:000026">
    <property type="entry name" value="Glutaredoxin 2"/>
    <property type="match status" value="1"/>
</dbReference>
<dbReference type="Proteomes" id="UP000193467">
    <property type="component" value="Unassembled WGS sequence"/>
</dbReference>
<comment type="caution">
    <text evidence="9">The sequence shown here is derived from an EMBL/GenBank/DDBJ whole genome shotgun (WGS) entry which is preliminary data.</text>
</comment>
<accession>A0A1Y2FJJ0</accession>
<evidence type="ECO:0000313" key="9">
    <source>
        <dbReference type="EMBL" id="ORY84123.1"/>
    </source>
</evidence>
<evidence type="ECO:0000256" key="4">
    <source>
        <dbReference type="ARBA" id="ARBA00022982"/>
    </source>
</evidence>
<evidence type="ECO:0000256" key="1">
    <source>
        <dbReference type="ARBA" id="ARBA00000217"/>
    </source>
</evidence>